<dbReference type="Pfam" id="PF02384">
    <property type="entry name" value="N6_Mtase"/>
    <property type="match status" value="1"/>
</dbReference>
<keyword evidence="3" id="KW-0175">Coiled coil</keyword>
<dbReference type="InterPro" id="IPR002052">
    <property type="entry name" value="DNA_methylase_N6_adenine_CS"/>
</dbReference>
<protein>
    <submittedName>
        <fullName evidence="6">Restriction endonuclease subunit M</fullName>
    </submittedName>
</protein>
<keyword evidence="6" id="KW-0540">Nuclease</keyword>
<keyword evidence="2" id="KW-0680">Restriction system</keyword>
<dbReference type="STRING" id="556267.HWAG_00214"/>
<dbReference type="AlphaFoldDB" id="A0A2N3PJ73"/>
<dbReference type="GO" id="GO:0003677">
    <property type="term" value="F:DNA binding"/>
    <property type="evidence" value="ECO:0007669"/>
    <property type="project" value="InterPro"/>
</dbReference>
<dbReference type="InterPro" id="IPR052916">
    <property type="entry name" value="Type-I_RE_MTase_Subunit"/>
</dbReference>
<dbReference type="Gene3D" id="3.90.1570.30">
    <property type="match status" value="1"/>
</dbReference>
<comment type="similarity">
    <text evidence="1">Belongs to the N(4)/N(6)-methyltransferase family.</text>
</comment>
<dbReference type="Pfam" id="PF13588">
    <property type="entry name" value="HSDR_N_2"/>
    <property type="match status" value="1"/>
</dbReference>
<dbReference type="PROSITE" id="PS00092">
    <property type="entry name" value="N6_MTASE"/>
    <property type="match status" value="1"/>
</dbReference>
<dbReference type="PANTHER" id="PTHR42998:SF1">
    <property type="entry name" value="TYPE I RESTRICTION ENZYME HINDI METHYLASE SUBUNIT"/>
    <property type="match status" value="1"/>
</dbReference>
<dbReference type="Proteomes" id="UP000233350">
    <property type="component" value="Unassembled WGS sequence"/>
</dbReference>
<evidence type="ECO:0000313" key="6">
    <source>
        <dbReference type="EMBL" id="PKT81098.1"/>
    </source>
</evidence>
<reference evidence="6 7" key="1">
    <citation type="submission" date="2016-07" db="EMBL/GenBank/DDBJ databases">
        <title>Detection of Helicobacter winghamensis from caecal content of red fox (Vulpes vulpes).</title>
        <authorList>
            <person name="Zanoni R.G."/>
            <person name="Florio D."/>
            <person name="Caffara M."/>
            <person name="Renzi M."/>
            <person name="Parisi A."/>
            <person name="Pasquali F."/>
            <person name="Manfreda G."/>
        </authorList>
    </citation>
    <scope>NUCLEOTIDE SEQUENCE [LARGE SCALE GENOMIC DNA]</scope>
    <source>
        <strain evidence="6 7">295_13</strain>
    </source>
</reference>
<keyword evidence="6" id="KW-0378">Hydrolase</keyword>
<dbReference type="GO" id="GO:0004519">
    <property type="term" value="F:endonuclease activity"/>
    <property type="evidence" value="ECO:0007669"/>
    <property type="project" value="UniProtKB-KW"/>
</dbReference>
<evidence type="ECO:0000256" key="3">
    <source>
        <dbReference type="SAM" id="Coils"/>
    </source>
</evidence>
<dbReference type="EMBL" id="MBPK01000032">
    <property type="protein sequence ID" value="PKT81098.1"/>
    <property type="molecule type" value="Genomic_DNA"/>
</dbReference>
<dbReference type="InterPro" id="IPR029464">
    <property type="entry name" value="HSDR_N"/>
</dbReference>
<dbReference type="Gene3D" id="3.40.50.150">
    <property type="entry name" value="Vaccinia Virus protein VP39"/>
    <property type="match status" value="1"/>
</dbReference>
<dbReference type="InterPro" id="IPR003356">
    <property type="entry name" value="DNA_methylase_A-5"/>
</dbReference>
<evidence type="ECO:0000256" key="2">
    <source>
        <dbReference type="ARBA" id="ARBA00022747"/>
    </source>
</evidence>
<name>A0A2N3PJ73_9HELI</name>
<gene>
    <name evidence="6" type="ORF">BCM31_04765</name>
</gene>
<evidence type="ECO:0000259" key="5">
    <source>
        <dbReference type="Pfam" id="PF13588"/>
    </source>
</evidence>
<proteinExistence type="inferred from homology"/>
<dbReference type="PRINTS" id="PR00507">
    <property type="entry name" value="N12N6MTFRASE"/>
</dbReference>
<dbReference type="PANTHER" id="PTHR42998">
    <property type="entry name" value="TYPE I RESTRICTION ENZYME HINDVIIP M PROTEIN-RELATED"/>
    <property type="match status" value="1"/>
</dbReference>
<evidence type="ECO:0000256" key="1">
    <source>
        <dbReference type="ARBA" id="ARBA00006594"/>
    </source>
</evidence>
<organism evidence="6 7">
    <name type="scientific">Helicobacter winghamensis</name>
    <dbReference type="NCBI Taxonomy" id="157268"/>
    <lineage>
        <taxon>Bacteria</taxon>
        <taxon>Pseudomonadati</taxon>
        <taxon>Campylobacterota</taxon>
        <taxon>Epsilonproteobacteria</taxon>
        <taxon>Campylobacterales</taxon>
        <taxon>Helicobacteraceae</taxon>
        <taxon>Helicobacter</taxon>
    </lineage>
</organism>
<feature type="coiled-coil region" evidence="3">
    <location>
        <begin position="579"/>
        <end position="616"/>
    </location>
</feature>
<evidence type="ECO:0000313" key="7">
    <source>
        <dbReference type="Proteomes" id="UP000233350"/>
    </source>
</evidence>
<keyword evidence="7" id="KW-1185">Reference proteome</keyword>
<dbReference type="GO" id="GO:0032259">
    <property type="term" value="P:methylation"/>
    <property type="evidence" value="ECO:0007669"/>
    <property type="project" value="InterPro"/>
</dbReference>
<dbReference type="SUPFAM" id="SSF53335">
    <property type="entry name" value="S-adenosyl-L-methionine-dependent methyltransferases"/>
    <property type="match status" value="1"/>
</dbReference>
<feature type="domain" description="Type I restriction enzyme R protein N-terminal" evidence="5">
    <location>
        <begin position="37"/>
        <end position="148"/>
    </location>
</feature>
<dbReference type="InterPro" id="IPR029063">
    <property type="entry name" value="SAM-dependent_MTases_sf"/>
</dbReference>
<dbReference type="OrthoDB" id="9784823at2"/>
<keyword evidence="6" id="KW-0255">Endonuclease</keyword>
<dbReference type="GO" id="GO:0009307">
    <property type="term" value="P:DNA restriction-modification system"/>
    <property type="evidence" value="ECO:0007669"/>
    <property type="project" value="UniProtKB-KW"/>
</dbReference>
<dbReference type="GO" id="GO:0008170">
    <property type="term" value="F:N-methyltransferase activity"/>
    <property type="evidence" value="ECO:0007669"/>
    <property type="project" value="InterPro"/>
</dbReference>
<evidence type="ECO:0000259" key="4">
    <source>
        <dbReference type="Pfam" id="PF02384"/>
    </source>
</evidence>
<comment type="caution">
    <text evidence="6">The sequence shown here is derived from an EMBL/GenBank/DDBJ whole genome shotgun (WGS) entry which is preliminary data.</text>
</comment>
<accession>A0A2N3PJ73</accession>
<sequence length="695" mass="80290">MLSDIIEKALKQGYLSFDGDSIIYHTKKLSKQNYTNPEEKVRAEVFARLIIEKEYPLSHIAIEVRVTRGSNKSNTRADIVVYKNAKHQKAFIVIELKKSSQKDLREAKEQALSYANFLQADYALATNGKEKIALYIKEDSNDLINDIPPYGGNAPIWKYLRNSENSDISKITTDELKTLLEKIHNYLWNGGKRNPAEAFSEFSKIIFTKIMDEKIAEYDPDYKLENYEFQKNRDEDKFALENRIKGLYQKYKEKDSNVFDNALILDADEIKFLVENLESISLSETDLDIKGKVFQKFFADFFKGTAGQYFTPLNIVRFMVECFDLRQNDLVLDPSCGSGGFLLQTLQYMQEKSKKLDGEYNQKRFWHSFAEKNLYGIEISGGISQTAKMNMIIHDDGHTNVITADGLDSFENFIKKNNKFQKNTFNFIFTNPPFGSSIPASKPYFEDFSFAKSEVHFIDKIIDKKSPKDLSAQKSEILFLERYFEFLKEGGIVACVLPDGILTNSSLQNVRDYLLERFYLLASFSLPQHTFSNYGAGVKSSILVLKKKDKKAIKAFLDKKEAIQNAITQKHKDEILSLRDELKALIAPLQKELKALEKMQDKDLKTQEQIATLKEKIANHRETYRYKEELVRDKICTEVSEKLKQLESYEVFMAIIENIGFDATGKELCEYEKSELHTIALSFREFYQKHWGENG</sequence>
<feature type="domain" description="DNA methylase adenine-specific" evidence="4">
    <location>
        <begin position="291"/>
        <end position="576"/>
    </location>
</feature>